<gene>
    <name evidence="9" type="ORF">CEX73_01955</name>
</gene>
<dbReference type="AlphaFoldDB" id="A0A2N4XWU9"/>
<dbReference type="EMBL" id="NJPO01000099">
    <property type="protein sequence ID" value="PLK58608.1"/>
    <property type="molecule type" value="Genomic_DNA"/>
</dbReference>
<evidence type="ECO:0000256" key="1">
    <source>
        <dbReference type="ARBA" id="ARBA00004790"/>
    </source>
</evidence>
<feature type="non-terminal residue" evidence="9">
    <location>
        <position position="1"/>
    </location>
</feature>
<dbReference type="CDD" id="cd00553">
    <property type="entry name" value="NAD_synthase"/>
    <property type="match status" value="1"/>
</dbReference>
<dbReference type="GO" id="GO:0009435">
    <property type="term" value="P:NAD+ biosynthetic process"/>
    <property type="evidence" value="ECO:0007669"/>
    <property type="project" value="UniProtKB-UniPathway"/>
</dbReference>
<comment type="caution">
    <text evidence="9">The sequence shown here is derived from an EMBL/GenBank/DDBJ whole genome shotgun (WGS) entry which is preliminary data.</text>
</comment>
<keyword evidence="2 6" id="KW-0436">Ligase</keyword>
<dbReference type="InterPro" id="IPR014729">
    <property type="entry name" value="Rossmann-like_a/b/a_fold"/>
</dbReference>
<dbReference type="GO" id="GO:0005524">
    <property type="term" value="F:ATP binding"/>
    <property type="evidence" value="ECO:0007669"/>
    <property type="project" value="UniProtKB-KW"/>
</dbReference>
<comment type="pathway">
    <text evidence="1">Cofactor biosynthesis; NAD(+) biosynthesis.</text>
</comment>
<dbReference type="InterPro" id="IPR003694">
    <property type="entry name" value="NAD_synthase"/>
</dbReference>
<dbReference type="RefSeq" id="WP_101626918.1">
    <property type="nucleotide sequence ID" value="NZ_NJPO01000099.1"/>
</dbReference>
<dbReference type="GO" id="GO:0008795">
    <property type="term" value="F:NAD+ synthase activity"/>
    <property type="evidence" value="ECO:0007669"/>
    <property type="project" value="UniProtKB-EC"/>
</dbReference>
<evidence type="ECO:0000313" key="10">
    <source>
        <dbReference type="Proteomes" id="UP000234253"/>
    </source>
</evidence>
<keyword evidence="4 6" id="KW-0067">ATP-binding</keyword>
<keyword evidence="5 6" id="KW-0520">NAD</keyword>
<sequence length="221" mass="24992">TLTGKLCQLAIKELRYETGEKQYKFIAVRLPYGKQKDEADCNDVITFIQPDDIIIINIQNAIQASEATLRHAGLTLSDFVKGNEKARERMKIQYSIAGMTAGLVVGTNNAAEAITGFFTKYGDGGTDLNPLFRLNKRQVTALLQYFGCPEHLYVKAPTADLEDERPALPDELVLGVTYAQIDDYLEGKTIDVEAVLIIEDWYQRTQHKRNLPITIFDNFWR</sequence>
<evidence type="ECO:0000256" key="2">
    <source>
        <dbReference type="ARBA" id="ARBA00022598"/>
    </source>
</evidence>
<dbReference type="UniPathway" id="UPA00253">
    <property type="reaction ID" value="UER00333"/>
</dbReference>
<evidence type="ECO:0000256" key="4">
    <source>
        <dbReference type="ARBA" id="ARBA00022840"/>
    </source>
</evidence>
<dbReference type="NCBIfam" id="TIGR00552">
    <property type="entry name" value="nadE"/>
    <property type="match status" value="1"/>
</dbReference>
<organism evidence="9 10">
    <name type="scientific">Candidatus Palibaumannia cicadellinicola</name>
    <dbReference type="NCBI Taxonomy" id="186490"/>
    <lineage>
        <taxon>Bacteria</taxon>
        <taxon>Pseudomonadati</taxon>
        <taxon>Pseudomonadota</taxon>
        <taxon>Gammaproteobacteria</taxon>
        <taxon>Candidatus Palibaumannia</taxon>
    </lineage>
</organism>
<evidence type="ECO:0000313" key="9">
    <source>
        <dbReference type="EMBL" id="PLK58608.1"/>
    </source>
</evidence>
<protein>
    <recommendedName>
        <fullName evidence="7">NH(3)-dependent NAD(+) synthetase</fullName>
        <ecNumber evidence="7">6.3.1.5</ecNumber>
    </recommendedName>
</protein>
<dbReference type="PANTHER" id="PTHR23090:SF7">
    <property type="entry name" value="NH(3)-DEPENDENT NAD(+) SYNTHETASE"/>
    <property type="match status" value="1"/>
</dbReference>
<dbReference type="Proteomes" id="UP000234253">
    <property type="component" value="Unassembled WGS sequence"/>
</dbReference>
<dbReference type="GO" id="GO:0005737">
    <property type="term" value="C:cytoplasm"/>
    <property type="evidence" value="ECO:0007669"/>
    <property type="project" value="InterPro"/>
</dbReference>
<dbReference type="OrthoDB" id="3266517at2"/>
<accession>A0A2N4XWU9</accession>
<dbReference type="InterPro" id="IPR022310">
    <property type="entry name" value="NAD/GMP_synthase"/>
</dbReference>
<comment type="catalytic activity">
    <reaction evidence="7">
        <text>deamido-NAD(+) + NH4(+) + ATP = AMP + diphosphate + NAD(+) + H(+)</text>
        <dbReference type="Rhea" id="RHEA:21188"/>
        <dbReference type="ChEBI" id="CHEBI:15378"/>
        <dbReference type="ChEBI" id="CHEBI:28938"/>
        <dbReference type="ChEBI" id="CHEBI:30616"/>
        <dbReference type="ChEBI" id="CHEBI:33019"/>
        <dbReference type="ChEBI" id="CHEBI:57540"/>
        <dbReference type="ChEBI" id="CHEBI:58437"/>
        <dbReference type="ChEBI" id="CHEBI:456215"/>
        <dbReference type="EC" id="6.3.1.5"/>
    </reaction>
</comment>
<evidence type="ECO:0000256" key="6">
    <source>
        <dbReference type="RuleBase" id="RU003811"/>
    </source>
</evidence>
<dbReference type="PANTHER" id="PTHR23090">
    <property type="entry name" value="NH 3 /GLUTAMINE-DEPENDENT NAD + SYNTHETASE"/>
    <property type="match status" value="1"/>
</dbReference>
<name>A0A2N4XWU9_9GAMM</name>
<evidence type="ECO:0000259" key="8">
    <source>
        <dbReference type="Pfam" id="PF02540"/>
    </source>
</evidence>
<feature type="domain" description="NAD/GMP synthase" evidence="8">
    <location>
        <begin position="1"/>
        <end position="212"/>
    </location>
</feature>
<dbReference type="NCBIfam" id="NF001979">
    <property type="entry name" value="PRK00768.1"/>
    <property type="match status" value="1"/>
</dbReference>
<keyword evidence="3 6" id="KW-0547">Nucleotide-binding</keyword>
<dbReference type="GO" id="GO:0003952">
    <property type="term" value="F:NAD+ synthase (glutamine-hydrolyzing) activity"/>
    <property type="evidence" value="ECO:0007669"/>
    <property type="project" value="InterPro"/>
</dbReference>
<evidence type="ECO:0000256" key="7">
    <source>
        <dbReference type="RuleBase" id="RU003812"/>
    </source>
</evidence>
<dbReference type="EC" id="6.3.1.5" evidence="7"/>
<dbReference type="Gene3D" id="3.40.50.620">
    <property type="entry name" value="HUPs"/>
    <property type="match status" value="1"/>
</dbReference>
<evidence type="ECO:0000256" key="5">
    <source>
        <dbReference type="ARBA" id="ARBA00023027"/>
    </source>
</evidence>
<dbReference type="Pfam" id="PF02540">
    <property type="entry name" value="NAD_synthase"/>
    <property type="match status" value="1"/>
</dbReference>
<dbReference type="GO" id="GO:0004359">
    <property type="term" value="F:glutaminase activity"/>
    <property type="evidence" value="ECO:0007669"/>
    <property type="project" value="InterPro"/>
</dbReference>
<dbReference type="SUPFAM" id="SSF52402">
    <property type="entry name" value="Adenine nucleotide alpha hydrolases-like"/>
    <property type="match status" value="1"/>
</dbReference>
<reference evidence="9 10" key="1">
    <citation type="submission" date="2017-06" db="EMBL/GenBank/DDBJ databases">
        <title>Metabolic interaction between xylem feeders and their symbionts.</title>
        <authorList>
            <person name="Chouaia B."/>
        </authorList>
    </citation>
    <scope>NUCLEOTIDE SEQUENCE [LARGE SCALE GENOMIC DNA]</scope>
    <source>
        <strain evidence="9 10">Gra</strain>
    </source>
</reference>
<evidence type="ECO:0000256" key="3">
    <source>
        <dbReference type="ARBA" id="ARBA00022741"/>
    </source>
</evidence>
<comment type="similarity">
    <text evidence="6">Belongs to the NAD synthetase family.</text>
</comment>
<proteinExistence type="inferred from homology"/>